<dbReference type="InterPro" id="IPR011009">
    <property type="entry name" value="Kinase-like_dom_sf"/>
</dbReference>
<keyword evidence="6" id="KW-0723">Serine/threonine-protein kinase</keyword>
<keyword evidence="4 5" id="KW-0067">ATP-binding</keyword>
<dbReference type="GO" id="GO:0004674">
    <property type="term" value="F:protein serine/threonine kinase activity"/>
    <property type="evidence" value="ECO:0007669"/>
    <property type="project" value="UniProtKB-KW"/>
</dbReference>
<dbReference type="PANTHER" id="PTHR48011">
    <property type="entry name" value="CCR4-NOT TRANSCRIPTIONAL COMPLEX SUBUNIT CAF120-RELATED"/>
    <property type="match status" value="1"/>
</dbReference>
<feature type="binding site" evidence="5">
    <location>
        <position position="38"/>
    </location>
    <ligand>
        <name>ATP</name>
        <dbReference type="ChEBI" id="CHEBI:30616"/>
    </ligand>
</feature>
<evidence type="ECO:0000256" key="5">
    <source>
        <dbReference type="PROSITE-ProRule" id="PRU10141"/>
    </source>
</evidence>
<dbReference type="InterPro" id="IPR017441">
    <property type="entry name" value="Protein_kinase_ATP_BS"/>
</dbReference>
<evidence type="ECO:0000313" key="10">
    <source>
        <dbReference type="Proteomes" id="UP001345219"/>
    </source>
</evidence>
<dbReference type="EMBL" id="JAXIOK010000004">
    <property type="protein sequence ID" value="KAK4773013.1"/>
    <property type="molecule type" value="Genomic_DNA"/>
</dbReference>
<keyword evidence="1" id="KW-0808">Transferase</keyword>
<evidence type="ECO:0000256" key="1">
    <source>
        <dbReference type="ARBA" id="ARBA00022679"/>
    </source>
</evidence>
<name>A0AAN7QR90_9MYRT</name>
<protein>
    <recommendedName>
        <fullName evidence="8">Protein kinase domain-containing protein</fullName>
    </recommendedName>
</protein>
<proteinExistence type="inferred from homology"/>
<evidence type="ECO:0000313" key="9">
    <source>
        <dbReference type="EMBL" id="KAK4773013.1"/>
    </source>
</evidence>
<evidence type="ECO:0000259" key="8">
    <source>
        <dbReference type="PROSITE" id="PS50011"/>
    </source>
</evidence>
<dbReference type="Proteomes" id="UP001345219">
    <property type="component" value="Chromosome 22"/>
</dbReference>
<comment type="caution">
    <text evidence="9">The sequence shown here is derived from an EMBL/GenBank/DDBJ whole genome shotgun (WGS) entry which is preliminary data.</text>
</comment>
<reference evidence="9 10" key="1">
    <citation type="journal article" date="2023" name="Hortic Res">
        <title>Pangenome of water caltrop reveals structural variations and asymmetric subgenome divergence after allopolyploidization.</title>
        <authorList>
            <person name="Zhang X."/>
            <person name="Chen Y."/>
            <person name="Wang L."/>
            <person name="Yuan Y."/>
            <person name="Fang M."/>
            <person name="Shi L."/>
            <person name="Lu R."/>
            <person name="Comes H.P."/>
            <person name="Ma Y."/>
            <person name="Chen Y."/>
            <person name="Huang G."/>
            <person name="Zhou Y."/>
            <person name="Zheng Z."/>
            <person name="Qiu Y."/>
        </authorList>
    </citation>
    <scope>NUCLEOTIDE SEQUENCE [LARGE SCALE GENOMIC DNA]</scope>
    <source>
        <tissue evidence="9">Roots</tissue>
    </source>
</reference>
<dbReference type="Gene3D" id="1.10.510.10">
    <property type="entry name" value="Transferase(Phosphotransferase) domain 1"/>
    <property type="match status" value="1"/>
</dbReference>
<dbReference type="InterPro" id="IPR052751">
    <property type="entry name" value="Plant_MAPKKK"/>
</dbReference>
<feature type="region of interest" description="Disordered" evidence="7">
    <location>
        <begin position="166"/>
        <end position="187"/>
    </location>
</feature>
<dbReference type="InterPro" id="IPR000719">
    <property type="entry name" value="Prot_kinase_dom"/>
</dbReference>
<dbReference type="SMART" id="SM00220">
    <property type="entry name" value="S_TKc"/>
    <property type="match status" value="1"/>
</dbReference>
<evidence type="ECO:0000256" key="6">
    <source>
        <dbReference type="RuleBase" id="RU000304"/>
    </source>
</evidence>
<evidence type="ECO:0000256" key="4">
    <source>
        <dbReference type="ARBA" id="ARBA00022840"/>
    </source>
</evidence>
<evidence type="ECO:0000256" key="2">
    <source>
        <dbReference type="ARBA" id="ARBA00022741"/>
    </source>
</evidence>
<comment type="similarity">
    <text evidence="6">Belongs to the protein kinase superfamily.</text>
</comment>
<dbReference type="InterPro" id="IPR008271">
    <property type="entry name" value="Ser/Thr_kinase_AS"/>
</dbReference>
<dbReference type="PROSITE" id="PS00108">
    <property type="entry name" value="PROTEIN_KINASE_ST"/>
    <property type="match status" value="1"/>
</dbReference>
<dbReference type="AlphaFoldDB" id="A0AAN7QR90"/>
<sequence length="246" mass="27344">MEMEWIRGEEIGRGGFSRISLAVPKEKYLGLPPLMAVKSSHLSKSAILRNELQILRRLGESPHVIRCFGSDVSVEGGSELYNLLLEYAPGGSLVSEMKKRGGKLPETDVRRHARSVVQALCHIHRRGFVHGDIKVQNILVFPSVDGCGAAAEVKVADFGLAREAGSLTRSTPENDGGGGEESRASVLPSPVTLPWEFQRKQSEFNFRPFEEPDNRASTIGRIQRLSHNYEIPSWEYSDGSLWFDVR</sequence>
<accession>A0AAN7QR90</accession>
<evidence type="ECO:0000256" key="3">
    <source>
        <dbReference type="ARBA" id="ARBA00022777"/>
    </source>
</evidence>
<feature type="domain" description="Protein kinase" evidence="8">
    <location>
        <begin position="5"/>
        <end position="246"/>
    </location>
</feature>
<gene>
    <name evidence="9" type="ORF">SAY87_028032</name>
</gene>
<organism evidence="9 10">
    <name type="scientific">Trapa incisa</name>
    <dbReference type="NCBI Taxonomy" id="236973"/>
    <lineage>
        <taxon>Eukaryota</taxon>
        <taxon>Viridiplantae</taxon>
        <taxon>Streptophyta</taxon>
        <taxon>Embryophyta</taxon>
        <taxon>Tracheophyta</taxon>
        <taxon>Spermatophyta</taxon>
        <taxon>Magnoliopsida</taxon>
        <taxon>eudicotyledons</taxon>
        <taxon>Gunneridae</taxon>
        <taxon>Pentapetalae</taxon>
        <taxon>rosids</taxon>
        <taxon>malvids</taxon>
        <taxon>Myrtales</taxon>
        <taxon>Lythraceae</taxon>
        <taxon>Trapa</taxon>
    </lineage>
</organism>
<dbReference type="PROSITE" id="PS50011">
    <property type="entry name" value="PROTEIN_KINASE_DOM"/>
    <property type="match status" value="1"/>
</dbReference>
<evidence type="ECO:0000256" key="7">
    <source>
        <dbReference type="SAM" id="MobiDB-lite"/>
    </source>
</evidence>
<dbReference type="SUPFAM" id="SSF56112">
    <property type="entry name" value="Protein kinase-like (PK-like)"/>
    <property type="match status" value="1"/>
</dbReference>
<dbReference type="Pfam" id="PF00069">
    <property type="entry name" value="Pkinase"/>
    <property type="match status" value="1"/>
</dbReference>
<dbReference type="PANTHER" id="PTHR48011:SF18">
    <property type="entry name" value="MITOGEN-ACTIVATED PROTEIN KINASE KINASE KINASE 19-RELATED"/>
    <property type="match status" value="1"/>
</dbReference>
<keyword evidence="3" id="KW-0418">Kinase</keyword>
<keyword evidence="10" id="KW-1185">Reference proteome</keyword>
<dbReference type="GO" id="GO:0007165">
    <property type="term" value="P:signal transduction"/>
    <property type="evidence" value="ECO:0007669"/>
    <property type="project" value="TreeGrafter"/>
</dbReference>
<dbReference type="GO" id="GO:0005524">
    <property type="term" value="F:ATP binding"/>
    <property type="evidence" value="ECO:0007669"/>
    <property type="project" value="UniProtKB-UniRule"/>
</dbReference>
<keyword evidence="2 5" id="KW-0547">Nucleotide-binding</keyword>
<dbReference type="PROSITE" id="PS00107">
    <property type="entry name" value="PROTEIN_KINASE_ATP"/>
    <property type="match status" value="1"/>
</dbReference>